<feature type="active site" description="Proton donor" evidence="15">
    <location>
        <position position="3"/>
    </location>
</feature>
<dbReference type="RefSeq" id="WP_126422274.1">
    <property type="nucleotide sequence ID" value="NZ_AP018827.1"/>
</dbReference>
<keyword evidence="10 15" id="KW-0234">DNA repair</keyword>
<evidence type="ECO:0000256" key="11">
    <source>
        <dbReference type="ARBA" id="ARBA00023239"/>
    </source>
</evidence>
<dbReference type="InterPro" id="IPR035937">
    <property type="entry name" value="FPG_N"/>
</dbReference>
<dbReference type="FunFam" id="1.10.8.50:FF:000003">
    <property type="entry name" value="Formamidopyrimidine-DNA glycosylase"/>
    <property type="match status" value="1"/>
</dbReference>
<dbReference type="GO" id="GO:0006284">
    <property type="term" value="P:base-excision repair"/>
    <property type="evidence" value="ECO:0007669"/>
    <property type="project" value="InterPro"/>
</dbReference>
<evidence type="ECO:0000313" key="19">
    <source>
        <dbReference type="Proteomes" id="UP000278756"/>
    </source>
</evidence>
<dbReference type="GO" id="GO:0008270">
    <property type="term" value="F:zinc ion binding"/>
    <property type="evidence" value="ECO:0007669"/>
    <property type="project" value="UniProtKB-UniRule"/>
</dbReference>
<feature type="binding site" evidence="15">
    <location>
        <position position="138"/>
    </location>
    <ligand>
        <name>DNA</name>
        <dbReference type="ChEBI" id="CHEBI:16991"/>
    </ligand>
</feature>
<evidence type="ECO:0000256" key="8">
    <source>
        <dbReference type="ARBA" id="ARBA00022833"/>
    </source>
</evidence>
<feature type="domain" description="FPG-type" evidence="16">
    <location>
        <begin position="288"/>
        <end position="324"/>
    </location>
</feature>
<dbReference type="InterPro" id="IPR020629">
    <property type="entry name" value="FPG_Glyclase"/>
</dbReference>
<dbReference type="InterPro" id="IPR015887">
    <property type="entry name" value="DNA_glyclase_Znf_dom_DNA_BS"/>
</dbReference>
<comment type="catalytic activity">
    <reaction evidence="14 15">
        <text>2'-deoxyribonucleotide-(2'-deoxyribose 5'-phosphate)-2'-deoxyribonucleotide-DNA = a 3'-end 2'-deoxyribonucleotide-(2,3-dehydro-2,3-deoxyribose 5'-phosphate)-DNA + a 5'-end 5'-phospho-2'-deoxyribonucleoside-DNA + H(+)</text>
        <dbReference type="Rhea" id="RHEA:66592"/>
        <dbReference type="Rhea" id="RHEA-COMP:13180"/>
        <dbReference type="Rhea" id="RHEA-COMP:16897"/>
        <dbReference type="Rhea" id="RHEA-COMP:17067"/>
        <dbReference type="ChEBI" id="CHEBI:15378"/>
        <dbReference type="ChEBI" id="CHEBI:136412"/>
        <dbReference type="ChEBI" id="CHEBI:157695"/>
        <dbReference type="ChEBI" id="CHEBI:167181"/>
        <dbReference type="EC" id="4.2.99.18"/>
    </reaction>
</comment>
<dbReference type="Pfam" id="PF06827">
    <property type="entry name" value="zf-FPG_IleRS"/>
    <property type="match status" value="1"/>
</dbReference>
<keyword evidence="5 15" id="KW-0227">DNA damage</keyword>
<evidence type="ECO:0000256" key="4">
    <source>
        <dbReference type="ARBA" id="ARBA00022723"/>
    </source>
</evidence>
<evidence type="ECO:0000259" key="17">
    <source>
        <dbReference type="PROSITE" id="PS51068"/>
    </source>
</evidence>
<comment type="subunit">
    <text evidence="3 15">Monomer.</text>
</comment>
<gene>
    <name evidence="15" type="primary">mutM</name>
    <name evidence="15" type="synonym">fpg</name>
    <name evidence="18" type="ORF">EM6_1888</name>
</gene>
<dbReference type="SMART" id="SM01232">
    <property type="entry name" value="H2TH"/>
    <property type="match status" value="1"/>
</dbReference>
<comment type="cofactor">
    <cofactor evidence="15">
        <name>Zn(2+)</name>
        <dbReference type="ChEBI" id="CHEBI:29105"/>
    </cofactor>
    <text evidence="15">Binds 1 zinc ion per subunit.</text>
</comment>
<dbReference type="OrthoDB" id="9800855at2"/>
<keyword evidence="12 15" id="KW-0511">Multifunctional enzyme</keyword>
<dbReference type="InterPro" id="IPR000214">
    <property type="entry name" value="Znf_DNA_glyclase/AP_lyase"/>
</dbReference>
<dbReference type="InterPro" id="IPR010663">
    <property type="entry name" value="Znf_FPG/IleRS"/>
</dbReference>
<dbReference type="AlphaFoldDB" id="A0A3G9G638"/>
<evidence type="ECO:0000256" key="13">
    <source>
        <dbReference type="ARBA" id="ARBA00023295"/>
    </source>
</evidence>
<feature type="binding site" evidence="15">
    <location>
        <position position="203"/>
    </location>
    <ligand>
        <name>DNA</name>
        <dbReference type="ChEBI" id="CHEBI:16991"/>
    </ligand>
</feature>
<reference evidence="19" key="2">
    <citation type="journal article" date="2017" name="Plant Physiol. Biochem.">
        <title>Differential oxidative and antioxidative response of duckweed Lemna minor toward plant growth promoting/inhibiting bacteria.</title>
        <authorList>
            <person name="Ishizawa H."/>
            <person name="Kuroda M."/>
            <person name="Morikawa M."/>
            <person name="Ike M."/>
        </authorList>
    </citation>
    <scope>NUCLEOTIDE SEQUENCE [LARGE SCALE GENOMIC DNA]</scope>
    <source>
        <strain evidence="19">M6</strain>
    </source>
</reference>
<dbReference type="PROSITE" id="PS51068">
    <property type="entry name" value="FPG_CAT"/>
    <property type="match status" value="1"/>
</dbReference>
<evidence type="ECO:0000256" key="9">
    <source>
        <dbReference type="ARBA" id="ARBA00023125"/>
    </source>
</evidence>
<feature type="active site" description="Proton donor; for delta-elimination activity" evidence="15">
    <location>
        <position position="314"/>
    </location>
</feature>
<keyword evidence="8 15" id="KW-0862">Zinc</keyword>
<name>A0A3G9G638_9CAUL</name>
<feature type="active site" description="Schiff-base intermediate with DNA" evidence="15">
    <location>
        <position position="2"/>
    </location>
</feature>
<evidence type="ECO:0000256" key="2">
    <source>
        <dbReference type="ARBA" id="ARBA00009409"/>
    </source>
</evidence>
<keyword evidence="11 15" id="KW-0456">Lyase</keyword>
<organism evidence="18 19">
    <name type="scientific">Asticcacaulis excentricus</name>
    <dbReference type="NCBI Taxonomy" id="78587"/>
    <lineage>
        <taxon>Bacteria</taxon>
        <taxon>Pseudomonadati</taxon>
        <taxon>Pseudomonadota</taxon>
        <taxon>Alphaproteobacteria</taxon>
        <taxon>Caulobacterales</taxon>
        <taxon>Caulobacteraceae</taxon>
        <taxon>Asticcacaulis</taxon>
    </lineage>
</organism>
<dbReference type="HAMAP" id="MF_00103">
    <property type="entry name" value="Fapy_DNA_glycosyl"/>
    <property type="match status" value="1"/>
</dbReference>
<feature type="binding site" evidence="15">
    <location>
        <position position="160"/>
    </location>
    <ligand>
        <name>DNA</name>
        <dbReference type="ChEBI" id="CHEBI:16991"/>
    </ligand>
</feature>
<evidence type="ECO:0000259" key="16">
    <source>
        <dbReference type="PROSITE" id="PS51066"/>
    </source>
</evidence>
<reference evidence="19" key="1">
    <citation type="journal article" date="2017" name="Biotechnol. Biofuels">
        <title>Evaluation of environmental bacterial communities as a factor affecting the growth of duckweed Lemna minor.</title>
        <authorList>
            <person name="Ishizawa H."/>
            <person name="Kuroda M."/>
            <person name="Morikawa M."/>
            <person name="Ike M."/>
        </authorList>
    </citation>
    <scope>NUCLEOTIDE SEQUENCE [LARGE SCALE GENOMIC DNA]</scope>
    <source>
        <strain evidence="19">M6</strain>
    </source>
</reference>
<evidence type="ECO:0000256" key="5">
    <source>
        <dbReference type="ARBA" id="ARBA00022763"/>
    </source>
</evidence>
<evidence type="ECO:0000256" key="6">
    <source>
        <dbReference type="ARBA" id="ARBA00022771"/>
    </source>
</evidence>
<evidence type="ECO:0000256" key="3">
    <source>
        <dbReference type="ARBA" id="ARBA00011245"/>
    </source>
</evidence>
<dbReference type="EC" id="4.2.99.18" evidence="15"/>
<dbReference type="GO" id="GO:0003684">
    <property type="term" value="F:damaged DNA binding"/>
    <property type="evidence" value="ECO:0007669"/>
    <property type="project" value="InterPro"/>
</dbReference>
<dbReference type="EC" id="3.2.2.23" evidence="15"/>
<dbReference type="Pfam" id="PF06831">
    <property type="entry name" value="H2TH"/>
    <property type="match status" value="1"/>
</dbReference>
<dbReference type="EMBL" id="AP018827">
    <property type="protein sequence ID" value="BBF81291.1"/>
    <property type="molecule type" value="Genomic_DNA"/>
</dbReference>
<dbReference type="GO" id="GO:0140078">
    <property type="term" value="F:class I DNA-(apurinic or apyrimidinic site) endonuclease activity"/>
    <property type="evidence" value="ECO:0007669"/>
    <property type="project" value="UniProtKB-EC"/>
</dbReference>
<dbReference type="SUPFAM" id="SSF46946">
    <property type="entry name" value="S13-like H2TH domain"/>
    <property type="match status" value="1"/>
</dbReference>
<protein>
    <recommendedName>
        <fullName evidence="15">Formamidopyrimidine-DNA glycosylase</fullName>
        <shortName evidence="15">Fapy-DNA glycosylase</shortName>
        <ecNumber evidence="15">3.2.2.23</ecNumber>
    </recommendedName>
    <alternativeName>
        <fullName evidence="15">DNA-(apurinic or apyrimidinic site) lyase MutM</fullName>
        <shortName evidence="15">AP lyase MutM</shortName>
        <ecNumber evidence="15">4.2.99.18</ecNumber>
    </alternativeName>
</protein>
<dbReference type="NCBIfam" id="NF002211">
    <property type="entry name" value="PRK01103.1"/>
    <property type="match status" value="1"/>
</dbReference>
<dbReference type="CDD" id="cd20335">
    <property type="entry name" value="BRcat_RBR"/>
    <property type="match status" value="1"/>
</dbReference>
<keyword evidence="9 15" id="KW-0238">DNA-binding</keyword>
<dbReference type="Proteomes" id="UP000278756">
    <property type="component" value="Chromosome 1"/>
</dbReference>
<evidence type="ECO:0000256" key="12">
    <source>
        <dbReference type="ARBA" id="ARBA00023268"/>
    </source>
</evidence>
<keyword evidence="7 15" id="KW-0378">Hydrolase</keyword>
<proteinExistence type="inferred from homology"/>
<evidence type="ECO:0000313" key="18">
    <source>
        <dbReference type="EMBL" id="BBF81291.1"/>
    </source>
</evidence>
<keyword evidence="6 15" id="KW-0863">Zinc-finger</keyword>
<keyword evidence="4 15" id="KW-0479">Metal-binding</keyword>
<dbReference type="CDD" id="cd08966">
    <property type="entry name" value="EcFpg-like_N"/>
    <property type="match status" value="1"/>
</dbReference>
<dbReference type="SUPFAM" id="SSF57716">
    <property type="entry name" value="Glucocorticoid receptor-like (DNA-binding domain)"/>
    <property type="match status" value="1"/>
</dbReference>
<dbReference type="PANTHER" id="PTHR22993:SF9">
    <property type="entry name" value="FORMAMIDOPYRIMIDINE-DNA GLYCOSYLASE"/>
    <property type="match status" value="1"/>
</dbReference>
<keyword evidence="13 15" id="KW-0326">Glycosidase</keyword>
<evidence type="ECO:0000256" key="1">
    <source>
        <dbReference type="ARBA" id="ARBA00001668"/>
    </source>
</evidence>
<sequence>MPELPEVETVRRGLTPALEHARLSGLRLHRPNLRYAFPERFAEQLEGAEILRLERRAKYLLFHLDTQAVWITHLGMTGRFQVTDIDGQSLERNDFYWNHSAQAAIEAAAKVVQATARRGAKQKLDGNYYHSVRPDPKHLHVQVLATKEGVTRLIDFYDPRRFGFMLLLRPDELYAQGWYKGLGLEPLSDALNADALHALFSPRRTPLKSLLMDQTLISGLGNIYVCEALWRAALSPDLPGDRLSHAKAAELTLAVREVLEEAVAAGGSSISDFASASGELGYFQHRFRVYDREDEPCLRPGCGGTIARKTHSGRSTFYCPACQKG</sequence>
<dbReference type="SMART" id="SM00898">
    <property type="entry name" value="Fapy_DNA_glyco"/>
    <property type="match status" value="1"/>
</dbReference>
<dbReference type="Pfam" id="PF01149">
    <property type="entry name" value="Fapy_DNA_glyco"/>
    <property type="match status" value="1"/>
</dbReference>
<feature type="active site" description="Proton donor; for beta-elimination activity" evidence="15">
    <location>
        <position position="58"/>
    </location>
</feature>
<dbReference type="InterPro" id="IPR015886">
    <property type="entry name" value="H2TH_FPG"/>
</dbReference>
<evidence type="ECO:0000256" key="15">
    <source>
        <dbReference type="HAMAP-Rule" id="MF_00103"/>
    </source>
</evidence>
<evidence type="ECO:0000256" key="14">
    <source>
        <dbReference type="ARBA" id="ARBA00044632"/>
    </source>
</evidence>
<dbReference type="PANTHER" id="PTHR22993">
    <property type="entry name" value="FORMAMIDOPYRIMIDINE-DNA GLYCOSYLASE"/>
    <property type="match status" value="1"/>
</dbReference>
<dbReference type="InterPro" id="IPR010979">
    <property type="entry name" value="Ribosomal_uS13-like_H2TH"/>
</dbReference>
<comment type="function">
    <text evidence="15">Involved in base excision repair of DNA damaged by oxidation or by mutagenic agents. Acts as DNA glycosylase that recognizes and removes damaged bases. Has a preference for oxidized purines, such as 7,8-dihydro-8-oxoguanine (8-oxoG). Has AP (apurinic/apyrimidinic) lyase activity and introduces nicks in the DNA strand. Cleaves the DNA backbone by beta-delta elimination to generate a single-strand break at the site of the removed base with both 3'- and 5'-phosphates.</text>
</comment>
<dbReference type="Gene3D" id="1.10.8.50">
    <property type="match status" value="1"/>
</dbReference>
<dbReference type="PROSITE" id="PS51066">
    <property type="entry name" value="ZF_FPG_2"/>
    <property type="match status" value="1"/>
</dbReference>
<dbReference type="GO" id="GO:0034039">
    <property type="term" value="F:8-oxo-7,8-dihydroguanine DNA N-glycosylase activity"/>
    <property type="evidence" value="ECO:0007669"/>
    <property type="project" value="TreeGrafter"/>
</dbReference>
<accession>A0A3G9G638</accession>
<comment type="similarity">
    <text evidence="2 15">Belongs to the FPG family.</text>
</comment>
<dbReference type="Gene3D" id="3.20.190.10">
    <property type="entry name" value="MutM-like, N-terminal"/>
    <property type="match status" value="1"/>
</dbReference>
<dbReference type="InterPro" id="IPR012319">
    <property type="entry name" value="FPG_cat"/>
</dbReference>
<evidence type="ECO:0000256" key="7">
    <source>
        <dbReference type="ARBA" id="ARBA00022801"/>
    </source>
</evidence>
<dbReference type="PROSITE" id="PS01242">
    <property type="entry name" value="ZF_FPG_1"/>
    <property type="match status" value="1"/>
</dbReference>
<dbReference type="SUPFAM" id="SSF81624">
    <property type="entry name" value="N-terminal domain of MutM-like DNA repair proteins"/>
    <property type="match status" value="1"/>
</dbReference>
<feature type="domain" description="Formamidopyrimidine-DNA glycosylase catalytic" evidence="17">
    <location>
        <begin position="2"/>
        <end position="163"/>
    </location>
</feature>
<evidence type="ECO:0000256" key="10">
    <source>
        <dbReference type="ARBA" id="ARBA00023204"/>
    </source>
</evidence>
<comment type="catalytic activity">
    <reaction evidence="1 15">
        <text>Hydrolysis of DNA containing ring-opened 7-methylguanine residues, releasing 2,6-diamino-4-hydroxy-5-(N-methyl)formamidopyrimidine.</text>
        <dbReference type="EC" id="3.2.2.23"/>
    </reaction>
</comment>